<dbReference type="EMBL" id="BMAW01083818">
    <property type="protein sequence ID" value="GFU35769.1"/>
    <property type="molecule type" value="Genomic_DNA"/>
</dbReference>
<gene>
    <name evidence="1" type="ORF">NPIL_60751</name>
</gene>
<comment type="caution">
    <text evidence="1">The sequence shown here is derived from an EMBL/GenBank/DDBJ whole genome shotgun (WGS) entry which is preliminary data.</text>
</comment>
<organism evidence="1 2">
    <name type="scientific">Nephila pilipes</name>
    <name type="common">Giant wood spider</name>
    <name type="synonym">Nephila maculata</name>
    <dbReference type="NCBI Taxonomy" id="299642"/>
    <lineage>
        <taxon>Eukaryota</taxon>
        <taxon>Metazoa</taxon>
        <taxon>Ecdysozoa</taxon>
        <taxon>Arthropoda</taxon>
        <taxon>Chelicerata</taxon>
        <taxon>Arachnida</taxon>
        <taxon>Araneae</taxon>
        <taxon>Araneomorphae</taxon>
        <taxon>Entelegynae</taxon>
        <taxon>Araneoidea</taxon>
        <taxon>Nephilidae</taxon>
        <taxon>Nephila</taxon>
    </lineage>
</organism>
<proteinExistence type="predicted"/>
<dbReference type="AlphaFoldDB" id="A0A8X6UP38"/>
<keyword evidence="2" id="KW-1185">Reference proteome</keyword>
<name>A0A8X6UP38_NEPPI</name>
<accession>A0A8X6UP38</accession>
<protein>
    <submittedName>
        <fullName evidence="1">Uncharacterized protein</fullName>
    </submittedName>
</protein>
<evidence type="ECO:0000313" key="2">
    <source>
        <dbReference type="Proteomes" id="UP000887013"/>
    </source>
</evidence>
<dbReference type="Proteomes" id="UP000887013">
    <property type="component" value="Unassembled WGS sequence"/>
</dbReference>
<reference evidence="1" key="1">
    <citation type="submission" date="2020-08" db="EMBL/GenBank/DDBJ databases">
        <title>Multicomponent nature underlies the extraordinary mechanical properties of spider dragline silk.</title>
        <authorList>
            <person name="Kono N."/>
            <person name="Nakamura H."/>
            <person name="Mori M."/>
            <person name="Yoshida Y."/>
            <person name="Ohtoshi R."/>
            <person name="Malay A.D."/>
            <person name="Moran D.A.P."/>
            <person name="Tomita M."/>
            <person name="Numata K."/>
            <person name="Arakawa K."/>
        </authorList>
    </citation>
    <scope>NUCLEOTIDE SEQUENCE</scope>
</reference>
<sequence>MLSASANHTIRYLHLFIDKSSMDSGIVDETSAQYLEECTKFQQYEVNVRQFIFLPPTLLDRRIKNIASLSFAETIITFQADDCSKMWAMVSLWRSFTNRKFSEVFILQMKITSLAFITQQFAFQVLHNSQGTKAEE</sequence>
<evidence type="ECO:0000313" key="1">
    <source>
        <dbReference type="EMBL" id="GFU35769.1"/>
    </source>
</evidence>